<gene>
    <name evidence="3" type="ORF">NP493_93g03015</name>
</gene>
<dbReference type="EMBL" id="JAODUO010000093">
    <property type="protein sequence ID" value="KAK2189933.1"/>
    <property type="molecule type" value="Genomic_DNA"/>
</dbReference>
<feature type="zinc finger region" description="C3H1-type" evidence="1">
    <location>
        <begin position="295"/>
        <end position="322"/>
    </location>
</feature>
<keyword evidence="1" id="KW-0863">Zinc-finger</keyword>
<accession>A0AAD9P836</accession>
<dbReference type="Proteomes" id="UP001209878">
    <property type="component" value="Unassembled WGS sequence"/>
</dbReference>
<sequence>MPACLLDVPLNEARLLCGLHPRAALTRPTEPDLPAPPVRRRRIASAAAGRPDDLPPTDAASTASMVAIVTREVLKQLREDRVASLPPPSLPAPEMPVAAPLDLAVTGALSSLVDSNMYPGEPTPAGVPMHTTPLGADLSDKLKGKIWANEFIDFLDLTHPVQQQPHQISVQSGESHQLVTIMPQTRVRQISSIDQWTSAFLVFGAVYTQRFPHSAPGLFKYAEIVRDIALTGPPFAWRLYDCQFRTLRQSDPVNFPWEQPRWDLFFRCMYAKPFQGGYSRAPSTVFHQPAPRSQPFPTGCCWLYQKGGKCNTRNCRFKHVCSKCQAPTQLAHVASNPLILRLLNAALTEGTRQAYKHAVTAFSIPVLRMSQR</sequence>
<evidence type="ECO:0000313" key="3">
    <source>
        <dbReference type="EMBL" id="KAK2189933.1"/>
    </source>
</evidence>
<dbReference type="PANTHER" id="PTHR35558">
    <property type="entry name" value="SGNH_HYDRO DOMAIN-CONTAINING PROTEIN"/>
    <property type="match status" value="1"/>
</dbReference>
<proteinExistence type="predicted"/>
<feature type="domain" description="C3H1-type" evidence="2">
    <location>
        <begin position="295"/>
        <end position="322"/>
    </location>
</feature>
<evidence type="ECO:0000313" key="4">
    <source>
        <dbReference type="Proteomes" id="UP001209878"/>
    </source>
</evidence>
<keyword evidence="1" id="KW-0862">Zinc</keyword>
<dbReference type="PANTHER" id="PTHR35558:SF1">
    <property type="entry name" value="ENDONUCLEASE_EXONUCLEASE_PHOSPHATASE DOMAIN-CONTAINING PROTEIN"/>
    <property type="match status" value="1"/>
</dbReference>
<evidence type="ECO:0000259" key="2">
    <source>
        <dbReference type="PROSITE" id="PS50103"/>
    </source>
</evidence>
<comment type="caution">
    <text evidence="3">The sequence shown here is derived from an EMBL/GenBank/DDBJ whole genome shotgun (WGS) entry which is preliminary data.</text>
</comment>
<dbReference type="InterPro" id="IPR000571">
    <property type="entry name" value="Znf_CCCH"/>
</dbReference>
<dbReference type="PROSITE" id="PS50103">
    <property type="entry name" value="ZF_C3H1"/>
    <property type="match status" value="1"/>
</dbReference>
<evidence type="ECO:0000256" key="1">
    <source>
        <dbReference type="PROSITE-ProRule" id="PRU00723"/>
    </source>
</evidence>
<name>A0AAD9P836_RIDPI</name>
<organism evidence="3 4">
    <name type="scientific">Ridgeia piscesae</name>
    <name type="common">Tubeworm</name>
    <dbReference type="NCBI Taxonomy" id="27915"/>
    <lineage>
        <taxon>Eukaryota</taxon>
        <taxon>Metazoa</taxon>
        <taxon>Spiralia</taxon>
        <taxon>Lophotrochozoa</taxon>
        <taxon>Annelida</taxon>
        <taxon>Polychaeta</taxon>
        <taxon>Sedentaria</taxon>
        <taxon>Canalipalpata</taxon>
        <taxon>Sabellida</taxon>
        <taxon>Siboglinidae</taxon>
        <taxon>Ridgeia</taxon>
    </lineage>
</organism>
<dbReference type="AlphaFoldDB" id="A0AAD9P836"/>
<keyword evidence="4" id="KW-1185">Reference proteome</keyword>
<keyword evidence="1" id="KW-0479">Metal-binding</keyword>
<protein>
    <recommendedName>
        <fullName evidence="2">C3H1-type domain-containing protein</fullName>
    </recommendedName>
</protein>
<dbReference type="GO" id="GO:0008270">
    <property type="term" value="F:zinc ion binding"/>
    <property type="evidence" value="ECO:0007669"/>
    <property type="project" value="UniProtKB-KW"/>
</dbReference>
<reference evidence="3" key="1">
    <citation type="journal article" date="2023" name="Mol. Biol. Evol.">
        <title>Third-Generation Sequencing Reveals the Adaptive Role of the Epigenome in Three Deep-Sea Polychaetes.</title>
        <authorList>
            <person name="Perez M."/>
            <person name="Aroh O."/>
            <person name="Sun Y."/>
            <person name="Lan Y."/>
            <person name="Juniper S.K."/>
            <person name="Young C.R."/>
            <person name="Angers B."/>
            <person name="Qian P.Y."/>
        </authorList>
    </citation>
    <scope>NUCLEOTIDE SEQUENCE</scope>
    <source>
        <strain evidence="3">R07B-5</strain>
    </source>
</reference>